<dbReference type="GO" id="GO:0004792">
    <property type="term" value="F:thiosulfate-cyanide sulfurtransferase activity"/>
    <property type="evidence" value="ECO:0007669"/>
    <property type="project" value="TreeGrafter"/>
</dbReference>
<evidence type="ECO:0000256" key="5">
    <source>
        <dbReference type="ARBA" id="ARBA00022840"/>
    </source>
</evidence>
<evidence type="ECO:0000256" key="13">
    <source>
        <dbReference type="ARBA" id="ARBA00078531"/>
    </source>
</evidence>
<keyword evidence="5" id="KW-0067">ATP-binding</keyword>
<organism evidence="15">
    <name type="scientific">Pseudomonas saudimassiliensis</name>
    <dbReference type="NCBI Taxonomy" id="1461581"/>
    <lineage>
        <taxon>Bacteria</taxon>
        <taxon>Pseudomonadati</taxon>
        <taxon>Pseudomonadota</taxon>
        <taxon>Gammaproteobacteria</taxon>
        <taxon>Pseudomonadales</taxon>
        <taxon>Pseudomonadaceae</taxon>
        <taxon>Pseudomonas</taxon>
    </lineage>
</organism>
<evidence type="ECO:0000256" key="1">
    <source>
        <dbReference type="ARBA" id="ARBA00005046"/>
    </source>
</evidence>
<evidence type="ECO:0000313" key="15">
    <source>
        <dbReference type="EMBL" id="CEA00332.1"/>
    </source>
</evidence>
<dbReference type="Gene3D" id="3.40.50.720">
    <property type="entry name" value="NAD(P)-binding Rossmann-like Domain"/>
    <property type="match status" value="1"/>
</dbReference>
<comment type="pathway">
    <text evidence="1">Cofactor biosynthesis; molybdopterin biosynthesis.</text>
</comment>
<dbReference type="GO" id="GO:0005829">
    <property type="term" value="C:cytosol"/>
    <property type="evidence" value="ECO:0007669"/>
    <property type="project" value="TreeGrafter"/>
</dbReference>
<dbReference type="PANTHER" id="PTHR10953:SF240">
    <property type="entry name" value="SULFUR CARRIER PROTEIN THIS ADENYLYLTRANSFERASE"/>
    <property type="match status" value="1"/>
</dbReference>
<feature type="domain" description="THIF-type NAD/FAD binding fold" evidence="14">
    <location>
        <begin position="20"/>
        <end position="254"/>
    </location>
</feature>
<dbReference type="InterPro" id="IPR045886">
    <property type="entry name" value="ThiF/MoeB/HesA"/>
</dbReference>
<name>A0A078M4Q0_9PSED</name>
<dbReference type="InterPro" id="IPR000594">
    <property type="entry name" value="ThiF_NAD_FAD-bd"/>
</dbReference>
<evidence type="ECO:0000256" key="10">
    <source>
        <dbReference type="ARBA" id="ARBA00073635"/>
    </source>
</evidence>
<dbReference type="EMBL" id="LM997413">
    <property type="protein sequence ID" value="CEA00332.1"/>
    <property type="molecule type" value="Genomic_DNA"/>
</dbReference>
<evidence type="ECO:0000256" key="8">
    <source>
        <dbReference type="ARBA" id="ARBA00063809"/>
    </source>
</evidence>
<evidence type="ECO:0000256" key="3">
    <source>
        <dbReference type="ARBA" id="ARBA00022679"/>
    </source>
</evidence>
<dbReference type="GO" id="GO:0008641">
    <property type="term" value="F:ubiquitin-like modifier activating enzyme activity"/>
    <property type="evidence" value="ECO:0007669"/>
    <property type="project" value="InterPro"/>
</dbReference>
<evidence type="ECO:0000256" key="11">
    <source>
        <dbReference type="ARBA" id="ARBA00075110"/>
    </source>
</evidence>
<evidence type="ECO:0000256" key="2">
    <source>
        <dbReference type="ARBA" id="ARBA00009919"/>
    </source>
</evidence>
<comment type="function">
    <text evidence="7">Catalyzes the adenylation by ATP of the carboxyl group of the C-terminal glycine of sulfur carrier protein MoaD.</text>
</comment>
<dbReference type="EMBL" id="LK391969">
    <property type="protein sequence ID" value="CEF25122.1"/>
    <property type="molecule type" value="Genomic_DNA"/>
</dbReference>
<dbReference type="NCBIfam" id="NF004281">
    <property type="entry name" value="PRK05690.1"/>
    <property type="match status" value="1"/>
</dbReference>
<dbReference type="SUPFAM" id="SSF69572">
    <property type="entry name" value="Activating enzymes of the ubiquitin-like proteins"/>
    <property type="match status" value="1"/>
</dbReference>
<dbReference type="InterPro" id="IPR035985">
    <property type="entry name" value="Ubiquitin-activating_enz"/>
</dbReference>
<dbReference type="Pfam" id="PF00899">
    <property type="entry name" value="ThiF"/>
    <property type="match status" value="1"/>
</dbReference>
<gene>
    <name evidence="15" type="ORF">BN1049_00023</name>
</gene>
<evidence type="ECO:0000256" key="4">
    <source>
        <dbReference type="ARBA" id="ARBA00022741"/>
    </source>
</evidence>
<comment type="catalytic activity">
    <reaction evidence="6">
        <text>[molybdopterin-synthase sulfur-carrier protein]-C-terminal Gly-Gly + ATP + H(+) = [molybdopterin-synthase sulfur-carrier protein]-C-terminal Gly-Gly-AMP + diphosphate</text>
        <dbReference type="Rhea" id="RHEA:43616"/>
        <dbReference type="Rhea" id="RHEA-COMP:12159"/>
        <dbReference type="Rhea" id="RHEA-COMP:12202"/>
        <dbReference type="ChEBI" id="CHEBI:15378"/>
        <dbReference type="ChEBI" id="CHEBI:30616"/>
        <dbReference type="ChEBI" id="CHEBI:33019"/>
        <dbReference type="ChEBI" id="CHEBI:90618"/>
        <dbReference type="ChEBI" id="CHEBI:90778"/>
        <dbReference type="EC" id="2.7.7.80"/>
    </reaction>
</comment>
<evidence type="ECO:0000259" key="14">
    <source>
        <dbReference type="Pfam" id="PF00899"/>
    </source>
</evidence>
<evidence type="ECO:0000256" key="7">
    <source>
        <dbReference type="ARBA" id="ARBA00055169"/>
    </source>
</evidence>
<proteinExistence type="inferred from homology"/>
<dbReference type="EC" id="2.7.7.80" evidence="9"/>
<protein>
    <recommendedName>
        <fullName evidence="10">Molybdopterin-synthase adenylyltransferase</fullName>
        <ecNumber evidence="9">2.7.7.80</ecNumber>
    </recommendedName>
    <alternativeName>
        <fullName evidence="13">MoaD protein adenylase</fullName>
    </alternativeName>
    <alternativeName>
        <fullName evidence="11">Molybdopterin-converting factor subunit 1 adenylase</fullName>
    </alternativeName>
    <alternativeName>
        <fullName evidence="12">Sulfur carrier protein MoaD adenylyltransferase</fullName>
    </alternativeName>
</protein>
<dbReference type="GO" id="GO:0005524">
    <property type="term" value="F:ATP binding"/>
    <property type="evidence" value="ECO:0007669"/>
    <property type="project" value="UniProtKB-KW"/>
</dbReference>
<accession>A0A078M4Q0</accession>
<dbReference type="AlphaFoldDB" id="A0A078M4Q0"/>
<reference evidence="15" key="1">
    <citation type="submission" date="2014-07" db="EMBL/GenBank/DDBJ databases">
        <authorList>
            <person name="Urmite Genomes Urmite Genomes"/>
        </authorList>
    </citation>
    <scope>NUCLEOTIDE SEQUENCE</scope>
    <source>
        <strain evidence="15">12M76_air</strain>
    </source>
</reference>
<dbReference type="GO" id="GO:0008146">
    <property type="term" value="F:sulfotransferase activity"/>
    <property type="evidence" value="ECO:0007669"/>
    <property type="project" value="TreeGrafter"/>
</dbReference>
<dbReference type="GO" id="GO:0061605">
    <property type="term" value="F:molybdopterin-synthase adenylyltransferase activity"/>
    <property type="evidence" value="ECO:0007669"/>
    <property type="project" value="UniProtKB-EC"/>
</dbReference>
<dbReference type="CDD" id="cd00757">
    <property type="entry name" value="ThiF_MoeB_HesA_family"/>
    <property type="match status" value="1"/>
</dbReference>
<dbReference type="FunFam" id="3.40.50.720:FF:000033">
    <property type="entry name" value="Adenylyltransferase and sulfurtransferase MOCS3"/>
    <property type="match status" value="1"/>
</dbReference>
<evidence type="ECO:0000256" key="12">
    <source>
        <dbReference type="ARBA" id="ARBA00075328"/>
    </source>
</evidence>
<comment type="similarity">
    <text evidence="2">Belongs to the HesA/MoeB/ThiF family.</text>
</comment>
<evidence type="ECO:0000256" key="6">
    <source>
        <dbReference type="ARBA" id="ARBA00052218"/>
    </source>
</evidence>
<sequence length="263" mass="27683">MGINGSVEGNGVDDQQLLRYSRQILLPQIDVDGQQRLLDSRVLIVGMGGLGGPAALYLAGAGVGTLLLADDDQVDLTNLQRQIIHGTADLDRPKTVSASDRLAALNPTVELRQLQQRLVGEQMLAAVGEVDLVLDCTDNFTTRQALNRACVALRRPLVSGAAIGLQGQISVFDFRRGDSPCYQCLYGDGDDVAPTCSEAGVIGPLVGTVGSLQALEALKLLAGFGEPLVGRLLLIDALRTGFRELRIARDPGCGCCGSGASDE</sequence>
<dbReference type="PATRIC" id="fig|1461581.3.peg.17"/>
<dbReference type="PANTHER" id="PTHR10953">
    <property type="entry name" value="UBIQUITIN-ACTIVATING ENZYME E1"/>
    <property type="match status" value="1"/>
</dbReference>
<evidence type="ECO:0000256" key="9">
    <source>
        <dbReference type="ARBA" id="ARBA00066884"/>
    </source>
</evidence>
<comment type="subunit">
    <text evidence="8">Homodimer. Forms a stable heterotetrameric complex of 2 MoeB and 2 MoaD during adenylation of MoaD.</text>
</comment>
<keyword evidence="3" id="KW-0808">Transferase</keyword>
<keyword evidence="4" id="KW-0547">Nucleotide-binding</keyword>